<gene>
    <name evidence="1" type="ORF">METZ01_LOCUS406613</name>
</gene>
<evidence type="ECO:0000313" key="1">
    <source>
        <dbReference type="EMBL" id="SVD53759.1"/>
    </source>
</evidence>
<accession>A0A382W4T7</accession>
<reference evidence="1" key="1">
    <citation type="submission" date="2018-05" db="EMBL/GenBank/DDBJ databases">
        <authorList>
            <person name="Lanie J.A."/>
            <person name="Ng W.-L."/>
            <person name="Kazmierczak K.M."/>
            <person name="Andrzejewski T.M."/>
            <person name="Davidsen T.M."/>
            <person name="Wayne K.J."/>
            <person name="Tettelin H."/>
            <person name="Glass J.I."/>
            <person name="Rusch D."/>
            <person name="Podicherti R."/>
            <person name="Tsui H.-C.T."/>
            <person name="Winkler M.E."/>
        </authorList>
    </citation>
    <scope>NUCLEOTIDE SEQUENCE</scope>
</reference>
<protein>
    <submittedName>
        <fullName evidence="1">Uncharacterized protein</fullName>
    </submittedName>
</protein>
<dbReference type="EMBL" id="UINC01157012">
    <property type="protein sequence ID" value="SVD53759.1"/>
    <property type="molecule type" value="Genomic_DNA"/>
</dbReference>
<sequence>MGEPKLLKYRTSVVVNSNSRPLSDCFPKRVDLFRFDLIFQFLLNIHNN</sequence>
<name>A0A382W4T7_9ZZZZ</name>
<organism evidence="1">
    <name type="scientific">marine metagenome</name>
    <dbReference type="NCBI Taxonomy" id="408172"/>
    <lineage>
        <taxon>unclassified sequences</taxon>
        <taxon>metagenomes</taxon>
        <taxon>ecological metagenomes</taxon>
    </lineage>
</organism>
<dbReference type="AlphaFoldDB" id="A0A382W4T7"/>
<proteinExistence type="predicted"/>